<sequence>MCPLRLILIFLSATLAGFFVLKNLKSQPQILEDPSEDSANATSDSSAKPDSVNRSTKVLGVMKMGFWTCMDMASGRYLWRNLVSSRPSTSKCSN</sequence>
<proteinExistence type="predicted"/>
<gene>
    <name evidence="1" type="ORF">Vadar_024419</name>
</gene>
<accession>A0ACB7ZE15</accession>
<evidence type="ECO:0000313" key="1">
    <source>
        <dbReference type="EMBL" id="KAH7863995.1"/>
    </source>
</evidence>
<name>A0ACB7ZE15_9ERIC</name>
<organism evidence="1 2">
    <name type="scientific">Vaccinium darrowii</name>
    <dbReference type="NCBI Taxonomy" id="229202"/>
    <lineage>
        <taxon>Eukaryota</taxon>
        <taxon>Viridiplantae</taxon>
        <taxon>Streptophyta</taxon>
        <taxon>Embryophyta</taxon>
        <taxon>Tracheophyta</taxon>
        <taxon>Spermatophyta</taxon>
        <taxon>Magnoliopsida</taxon>
        <taxon>eudicotyledons</taxon>
        <taxon>Gunneridae</taxon>
        <taxon>Pentapetalae</taxon>
        <taxon>asterids</taxon>
        <taxon>Ericales</taxon>
        <taxon>Ericaceae</taxon>
        <taxon>Vaccinioideae</taxon>
        <taxon>Vaccinieae</taxon>
        <taxon>Vaccinium</taxon>
    </lineage>
</organism>
<dbReference type="Proteomes" id="UP000828048">
    <property type="component" value="Chromosome 12"/>
</dbReference>
<dbReference type="EMBL" id="CM037162">
    <property type="protein sequence ID" value="KAH7863995.1"/>
    <property type="molecule type" value="Genomic_DNA"/>
</dbReference>
<reference evidence="1 2" key="1">
    <citation type="journal article" date="2021" name="Hortic Res">
        <title>High-quality reference genome and annotation aids understanding of berry development for evergreen blueberry (Vaccinium darrowii).</title>
        <authorList>
            <person name="Yu J."/>
            <person name="Hulse-Kemp A.M."/>
            <person name="Babiker E."/>
            <person name="Staton M."/>
        </authorList>
    </citation>
    <scope>NUCLEOTIDE SEQUENCE [LARGE SCALE GENOMIC DNA]</scope>
    <source>
        <strain evidence="2">cv. NJ 8807/NJ 8810</strain>
        <tissue evidence="1">Young leaf</tissue>
    </source>
</reference>
<evidence type="ECO:0000313" key="2">
    <source>
        <dbReference type="Proteomes" id="UP000828048"/>
    </source>
</evidence>
<protein>
    <submittedName>
        <fullName evidence="1">Uncharacterized protein</fullName>
    </submittedName>
</protein>
<comment type="caution">
    <text evidence="1">The sequence shown here is derived from an EMBL/GenBank/DDBJ whole genome shotgun (WGS) entry which is preliminary data.</text>
</comment>
<keyword evidence="2" id="KW-1185">Reference proteome</keyword>